<sequence length="88" mass="10136">MDDFRVGLHEHLMYHCFQAAVRVRDDRVTFAKIQQEGQPECSGSPGVFFWNGLVLLRINRTGDNHRGADLRLCLSIFLQIACLHEIDH</sequence>
<gene>
    <name evidence="1" type="ORF">EL06_28190</name>
</gene>
<dbReference type="EMBL" id="RSHK01000073">
    <property type="protein sequence ID" value="MIE73130.1"/>
    <property type="molecule type" value="Genomic_DNA"/>
</dbReference>
<accession>A0A6C8Y4E9</accession>
<proteinExistence type="predicted"/>
<dbReference type="AlphaFoldDB" id="A0A6C8Y4E9"/>
<dbReference type="Proteomes" id="UP000885362">
    <property type="component" value="Unassembled WGS sequence"/>
</dbReference>
<name>A0A6C8Y4E9_SALDZ</name>
<evidence type="ECO:0000313" key="1">
    <source>
        <dbReference type="EMBL" id="MIE73130.1"/>
    </source>
</evidence>
<organism evidence="1">
    <name type="scientific">Salmonella diarizonae</name>
    <dbReference type="NCBI Taxonomy" id="59204"/>
    <lineage>
        <taxon>Bacteria</taxon>
        <taxon>Pseudomonadati</taxon>
        <taxon>Pseudomonadota</taxon>
        <taxon>Gammaproteobacteria</taxon>
        <taxon>Enterobacterales</taxon>
        <taxon>Enterobacteriaceae</taxon>
        <taxon>Salmonella</taxon>
    </lineage>
</organism>
<reference evidence="1" key="1">
    <citation type="submission" date="2018-08" db="EMBL/GenBank/DDBJ databases">
        <authorList>
            <consortium name="GenomeTrakr network: Whole genome sequencing for foodborne pathogen traceback"/>
        </authorList>
    </citation>
    <scope>NUCLEOTIDE SEQUENCE [LARGE SCALE GENOMIC DNA]</scope>
    <source>
        <strain evidence="1">FMA0132</strain>
    </source>
</reference>
<comment type="caution">
    <text evidence="1">The sequence shown here is derived from an EMBL/GenBank/DDBJ whole genome shotgun (WGS) entry which is preliminary data.</text>
</comment>
<protein>
    <submittedName>
        <fullName evidence="1">Uncharacterized protein</fullName>
    </submittedName>
</protein>